<evidence type="ECO:0000256" key="5">
    <source>
        <dbReference type="ARBA" id="ARBA00022741"/>
    </source>
</evidence>
<dbReference type="GO" id="GO:0140662">
    <property type="term" value="F:ATP-dependent protein folding chaperone"/>
    <property type="evidence" value="ECO:0007669"/>
    <property type="project" value="InterPro"/>
</dbReference>
<dbReference type="GO" id="GO:0006508">
    <property type="term" value="P:proteolysis"/>
    <property type="evidence" value="ECO:0007669"/>
    <property type="project" value="InterPro"/>
</dbReference>
<gene>
    <name evidence="13" type="ORF">DFR60_104261</name>
</gene>
<evidence type="ECO:0000259" key="12">
    <source>
        <dbReference type="Pfam" id="PF00656"/>
    </source>
</evidence>
<dbReference type="InterPro" id="IPR013126">
    <property type="entry name" value="Hsp_70_fam"/>
</dbReference>
<protein>
    <recommendedName>
        <fullName evidence="3">Chaperone protein DnaK</fullName>
    </recommendedName>
    <alternativeName>
        <fullName evidence="4">Chaperone protein dnaK</fullName>
    </alternativeName>
    <alternativeName>
        <fullName evidence="11">HSP70</fullName>
    </alternativeName>
    <alternativeName>
        <fullName evidence="10">Heat shock 70 kDa protein</fullName>
    </alternativeName>
    <alternativeName>
        <fullName evidence="9">Heat shock protein 70</fullName>
    </alternativeName>
</protein>
<keyword evidence="7" id="KW-0346">Stress response</keyword>
<dbReference type="Pfam" id="PF00012">
    <property type="entry name" value="HSP70"/>
    <property type="match status" value="1"/>
</dbReference>
<evidence type="ECO:0000313" key="14">
    <source>
        <dbReference type="Proteomes" id="UP000248057"/>
    </source>
</evidence>
<comment type="function">
    <text evidence="1">Acts as a chaperone.</text>
</comment>
<dbReference type="PANTHER" id="PTHR19375">
    <property type="entry name" value="HEAT SHOCK PROTEIN 70KDA"/>
    <property type="match status" value="1"/>
</dbReference>
<evidence type="ECO:0000256" key="10">
    <source>
        <dbReference type="ARBA" id="ARBA00030945"/>
    </source>
</evidence>
<dbReference type="GO" id="GO:0004197">
    <property type="term" value="F:cysteine-type endopeptidase activity"/>
    <property type="evidence" value="ECO:0007669"/>
    <property type="project" value="InterPro"/>
</dbReference>
<evidence type="ECO:0000256" key="2">
    <source>
        <dbReference type="ARBA" id="ARBA00007381"/>
    </source>
</evidence>
<dbReference type="PRINTS" id="PR00301">
    <property type="entry name" value="HEATSHOCK70"/>
</dbReference>
<dbReference type="AlphaFoldDB" id="A0A2V3Y751"/>
<evidence type="ECO:0000256" key="3">
    <source>
        <dbReference type="ARBA" id="ARBA00014415"/>
    </source>
</evidence>
<organism evidence="13 14">
    <name type="scientific">Hungatella effluvii</name>
    <dbReference type="NCBI Taxonomy" id="1096246"/>
    <lineage>
        <taxon>Bacteria</taxon>
        <taxon>Bacillati</taxon>
        <taxon>Bacillota</taxon>
        <taxon>Clostridia</taxon>
        <taxon>Lachnospirales</taxon>
        <taxon>Lachnospiraceae</taxon>
        <taxon>Hungatella</taxon>
    </lineage>
</organism>
<dbReference type="InterPro" id="IPR011600">
    <property type="entry name" value="Pept_C14_caspase"/>
</dbReference>
<dbReference type="Gene3D" id="3.40.50.1460">
    <property type="match status" value="1"/>
</dbReference>
<accession>A0A2V3Y751</accession>
<evidence type="ECO:0000256" key="9">
    <source>
        <dbReference type="ARBA" id="ARBA00030019"/>
    </source>
</evidence>
<dbReference type="PROSITE" id="PS00329">
    <property type="entry name" value="HSP70_2"/>
    <property type="match status" value="1"/>
</dbReference>
<dbReference type="GO" id="GO:0005524">
    <property type="term" value="F:ATP binding"/>
    <property type="evidence" value="ECO:0007669"/>
    <property type="project" value="UniProtKB-KW"/>
</dbReference>
<dbReference type="InterPro" id="IPR018181">
    <property type="entry name" value="Heat_shock_70_CS"/>
</dbReference>
<dbReference type="RefSeq" id="WP_110322751.1">
    <property type="nucleotide sequence ID" value="NZ_QJKD01000004.1"/>
</dbReference>
<keyword evidence="14" id="KW-1185">Reference proteome</keyword>
<evidence type="ECO:0000256" key="1">
    <source>
        <dbReference type="ARBA" id="ARBA00002290"/>
    </source>
</evidence>
<dbReference type="SUPFAM" id="SSF53067">
    <property type="entry name" value="Actin-like ATPase domain"/>
    <property type="match status" value="2"/>
</dbReference>
<comment type="caution">
    <text evidence="13">The sequence shown here is derived from an EMBL/GenBank/DDBJ whole genome shotgun (WGS) entry which is preliminary data.</text>
</comment>
<dbReference type="EMBL" id="QJKD01000004">
    <property type="protein sequence ID" value="PXX54435.1"/>
    <property type="molecule type" value="Genomic_DNA"/>
</dbReference>
<reference evidence="13 14" key="1">
    <citation type="submission" date="2018-05" db="EMBL/GenBank/DDBJ databases">
        <title>Genomic Encyclopedia of Type Strains, Phase IV (KMG-IV): sequencing the most valuable type-strain genomes for metagenomic binning, comparative biology and taxonomic classification.</title>
        <authorList>
            <person name="Goeker M."/>
        </authorList>
    </citation>
    <scope>NUCLEOTIDE SEQUENCE [LARGE SCALE GENOMIC DNA]</scope>
    <source>
        <strain evidence="13 14">DSM 24995</strain>
    </source>
</reference>
<dbReference type="Pfam" id="PF00656">
    <property type="entry name" value="Peptidase_C14"/>
    <property type="match status" value="1"/>
</dbReference>
<dbReference type="SUPFAM" id="SSF52129">
    <property type="entry name" value="Caspase-like"/>
    <property type="match status" value="1"/>
</dbReference>
<proteinExistence type="inferred from homology"/>
<dbReference type="InterPro" id="IPR043129">
    <property type="entry name" value="ATPase_NBD"/>
</dbReference>
<evidence type="ECO:0000256" key="11">
    <source>
        <dbReference type="ARBA" id="ARBA00033103"/>
    </source>
</evidence>
<evidence type="ECO:0000256" key="4">
    <source>
        <dbReference type="ARBA" id="ARBA00017249"/>
    </source>
</evidence>
<evidence type="ECO:0000256" key="7">
    <source>
        <dbReference type="ARBA" id="ARBA00023016"/>
    </source>
</evidence>
<keyword evidence="5" id="KW-0547">Nucleotide-binding</keyword>
<keyword evidence="6" id="KW-0067">ATP-binding</keyword>
<dbReference type="Proteomes" id="UP000248057">
    <property type="component" value="Unassembled WGS sequence"/>
</dbReference>
<evidence type="ECO:0000313" key="13">
    <source>
        <dbReference type="EMBL" id="PXX54435.1"/>
    </source>
</evidence>
<sequence>MDLAVLVACGTFSYHVINPLTYTEHDLEIVKHSLTFYCGLEPHNVICFSDSASQLSNRPTRSNIIHCLYDLQSKQMSINNLYFYFSGHGFRSYLDNKDYLTTADTCPGCLEDTALSLDLICRLLKNLNSNNIILFLDACKSVIDSKSLVENFTFDPANKYLNGIAVFYSCSLNQNSFEEEQLKASIFTYCLGQALSETGGCRTVGELADNLTKSVPSLCKKYGKPEQKPYTCTENQGLENVFLIGSLTKDIFFELRSPVPFCGRSISSQTIFAIDFGMTKSIIAAPLETGNELIPSFSGSIFVPTSISFNKSYQYVTGEKSITKIGDDEYITIRNFKRDLGFGKYHEIFGLKLSVEMISLLFLKSLIRNAEEYYQIKVTNCMVSTPANFHFLQNHAMESIISHMGLHLIRTIGEPCCAALNLPEPSSHAETSLIVDLGGGTLDITVMEVGDGVYETLFISGDHLLGGLDYDMALSDAIRENLLKCFPLAKVAGKLEETILKEAERAKKLLNTNASVTIILGDIELSDGSLADYKQTITYNDFLQITEPLNARISAVLDSIKQYNQTEAPLTVSSILLGGIGSKICSVKQLLKDRYPTACLIETFCEKAVIEGLCTYAGKLNGLSYYGGTKKNNPADILLLDCLYYIITVSSCPSLVLSDVTPTIATESMTYLRNKLLSCLIRESCTVSITGLFQSKERKELLSYFISKQESAFTLVSLYEYAGNIELWVNERKMSKVRYYFGTDISQLEITFNSLESIDLCITDFGLTIPFYKIHSFSIKCDQELQLGAYYPNKEKETIFYKALDFEGSCNAELELYIDSDANRTLLALLIDRVKNCIYEIQLNNLYKNKPSYLPPGLREETFTVICEKNNLFTSYENEIFRVIPS</sequence>
<dbReference type="Gene3D" id="3.90.640.10">
    <property type="entry name" value="Actin, Chain A, domain 4"/>
    <property type="match status" value="1"/>
</dbReference>
<evidence type="ECO:0000256" key="8">
    <source>
        <dbReference type="ARBA" id="ARBA00023186"/>
    </source>
</evidence>
<keyword evidence="8" id="KW-0143">Chaperone</keyword>
<name>A0A2V3Y751_9FIRM</name>
<dbReference type="Gene3D" id="3.30.420.40">
    <property type="match status" value="2"/>
</dbReference>
<evidence type="ECO:0000256" key="6">
    <source>
        <dbReference type="ARBA" id="ARBA00022840"/>
    </source>
</evidence>
<dbReference type="InterPro" id="IPR029030">
    <property type="entry name" value="Caspase-like_dom_sf"/>
</dbReference>
<feature type="domain" description="Peptidase C14 caspase" evidence="12">
    <location>
        <begin position="3"/>
        <end position="231"/>
    </location>
</feature>
<dbReference type="GeneID" id="86061278"/>
<comment type="similarity">
    <text evidence="2">Belongs to the heat shock protein 70 family.</text>
</comment>